<keyword evidence="2" id="KW-1185">Reference proteome</keyword>
<gene>
    <name evidence="1" type="ORF">LTS18_011112</name>
</gene>
<organism evidence="1 2">
    <name type="scientific">Coniosporium uncinatum</name>
    <dbReference type="NCBI Taxonomy" id="93489"/>
    <lineage>
        <taxon>Eukaryota</taxon>
        <taxon>Fungi</taxon>
        <taxon>Dikarya</taxon>
        <taxon>Ascomycota</taxon>
        <taxon>Pezizomycotina</taxon>
        <taxon>Dothideomycetes</taxon>
        <taxon>Dothideomycetes incertae sedis</taxon>
        <taxon>Coniosporium</taxon>
    </lineage>
</organism>
<name>A0ACC3CYU0_9PEZI</name>
<evidence type="ECO:0000313" key="2">
    <source>
        <dbReference type="Proteomes" id="UP001186974"/>
    </source>
</evidence>
<evidence type="ECO:0000313" key="1">
    <source>
        <dbReference type="EMBL" id="KAK3059333.1"/>
    </source>
</evidence>
<accession>A0ACC3CYU0</accession>
<proteinExistence type="predicted"/>
<protein>
    <submittedName>
        <fullName evidence="1">Uncharacterized protein</fullName>
    </submittedName>
</protein>
<sequence length="496" mass="55985">MERAGEAAGLSALLLHLNDIGLSYNQDRFLLDTVEIAVLRTLRDLKYKARVQIFDGYKLLGIMDETGFLKEGEIFVCTEKVNGPSTVRTADMVAISRSPALHPGDVQVVRAVEVPEDSPLRRLSNCVVFSQHGERDLASCLSGGDLDGDLYDVIFDQRFIPEAIHTPADYPRAAEMQLDHAVTKEDITEFFINFMKNDRLGAICNRHMQLADQRDRGTKHHDCIQLAGMASTAVDFSKTGIPVDMKDAPRANMSFPDFMADGPQLVINEKGASFEEQTFDFDDDEDDPVADLDPDLRKRMYYESSNVLGLLYRNIDEFQFFKDMQEAGRHGLESAGLEPLMSRLWEYVERETQALQWEQYKEVAKEVKETYEHNLLATIRAHSPSTERILTELEVFSGSIVGNSRGAQGKQVRELAKSMRDKYERDTRFAIERIVHDEDGDRNEALPRAVASLWVGMNETGLGTRDVGEMKSFKYVAAGVCLRELKAFHGGLLRRL</sequence>
<dbReference type="Proteomes" id="UP001186974">
    <property type="component" value="Unassembled WGS sequence"/>
</dbReference>
<dbReference type="EMBL" id="JAWDJW010009507">
    <property type="protein sequence ID" value="KAK3059333.1"/>
    <property type="molecule type" value="Genomic_DNA"/>
</dbReference>
<reference evidence="1" key="1">
    <citation type="submission" date="2024-09" db="EMBL/GenBank/DDBJ databases">
        <title>Black Yeasts Isolated from many extreme environments.</title>
        <authorList>
            <person name="Coleine C."/>
            <person name="Stajich J.E."/>
            <person name="Selbmann L."/>
        </authorList>
    </citation>
    <scope>NUCLEOTIDE SEQUENCE</scope>
    <source>
        <strain evidence="1">CCFEE 5737</strain>
    </source>
</reference>
<comment type="caution">
    <text evidence="1">The sequence shown here is derived from an EMBL/GenBank/DDBJ whole genome shotgun (WGS) entry which is preliminary data.</text>
</comment>